<evidence type="ECO:0000259" key="2">
    <source>
        <dbReference type="Pfam" id="PF01243"/>
    </source>
</evidence>
<dbReference type="InterPro" id="IPR019967">
    <property type="entry name" value="F420-dep_enz_PPOX_Rv0121"/>
</dbReference>
<dbReference type="InterPro" id="IPR011576">
    <property type="entry name" value="Pyridox_Oxase_N"/>
</dbReference>
<dbReference type="NCBIfam" id="TIGR03668">
    <property type="entry name" value="Rv0121_F420"/>
    <property type="match status" value="1"/>
</dbReference>
<dbReference type="GO" id="GO:0005829">
    <property type="term" value="C:cytosol"/>
    <property type="evidence" value="ECO:0007669"/>
    <property type="project" value="TreeGrafter"/>
</dbReference>
<dbReference type="GO" id="GO:0016627">
    <property type="term" value="F:oxidoreductase activity, acting on the CH-CH group of donors"/>
    <property type="evidence" value="ECO:0007669"/>
    <property type="project" value="TreeGrafter"/>
</dbReference>
<dbReference type="PANTHER" id="PTHR35176:SF2">
    <property type="entry name" value="F420H(2)-DEPENDENT REDUCTASE RV1155"/>
    <property type="match status" value="1"/>
</dbReference>
<organism evidence="3 4">
    <name type="scientific">Mycolicibacterium iranicum</name>
    <name type="common">Mycobacterium iranicum</name>
    <dbReference type="NCBI Taxonomy" id="912594"/>
    <lineage>
        <taxon>Bacteria</taxon>
        <taxon>Bacillati</taxon>
        <taxon>Actinomycetota</taxon>
        <taxon>Actinomycetes</taxon>
        <taxon>Mycobacteriales</taxon>
        <taxon>Mycobacteriaceae</taxon>
        <taxon>Mycolicibacterium</taxon>
    </lineage>
</organism>
<dbReference type="AlphaFoldDB" id="A0A839Q4U2"/>
<comment type="caution">
    <text evidence="3">The sequence shown here is derived from an EMBL/GenBank/DDBJ whole genome shotgun (WGS) entry which is preliminary data.</text>
</comment>
<dbReference type="GO" id="GO:0070967">
    <property type="term" value="F:coenzyme F420 binding"/>
    <property type="evidence" value="ECO:0007669"/>
    <property type="project" value="TreeGrafter"/>
</dbReference>
<accession>A0A839Q4U2</accession>
<evidence type="ECO:0000313" key="4">
    <source>
        <dbReference type="Proteomes" id="UP000550501"/>
    </source>
</evidence>
<evidence type="ECO:0000256" key="1">
    <source>
        <dbReference type="ARBA" id="ARBA00023002"/>
    </source>
</evidence>
<dbReference type="InterPro" id="IPR012349">
    <property type="entry name" value="Split_barrel_FMN-bd"/>
</dbReference>
<dbReference type="InterPro" id="IPR052019">
    <property type="entry name" value="F420H2_bilvrd_red/Heme_oxyg"/>
</dbReference>
<dbReference type="Gene3D" id="2.30.110.10">
    <property type="entry name" value="Electron Transport, Fmn-binding Protein, Chain A"/>
    <property type="match status" value="1"/>
</dbReference>
<reference evidence="3 4" key="1">
    <citation type="submission" date="2020-08" db="EMBL/GenBank/DDBJ databases">
        <title>The Agave Microbiome: Exploring the role of microbial communities in plant adaptations to desert environments.</title>
        <authorList>
            <person name="Partida-Martinez L.P."/>
        </authorList>
    </citation>
    <scope>NUCLEOTIDE SEQUENCE [LARGE SCALE GENOMIC DNA]</scope>
    <source>
        <strain evidence="3 4">AT2.18</strain>
    </source>
</reference>
<keyword evidence="1" id="KW-0560">Oxidoreductase</keyword>
<keyword evidence="4" id="KW-1185">Reference proteome</keyword>
<evidence type="ECO:0000313" key="3">
    <source>
        <dbReference type="EMBL" id="MBB2989266.1"/>
    </source>
</evidence>
<dbReference type="EMBL" id="JACHVU010000001">
    <property type="protein sequence ID" value="MBB2989266.1"/>
    <property type="molecule type" value="Genomic_DNA"/>
</dbReference>
<dbReference type="SUPFAM" id="SSF50475">
    <property type="entry name" value="FMN-binding split barrel"/>
    <property type="match status" value="1"/>
</dbReference>
<dbReference type="Pfam" id="PF01243">
    <property type="entry name" value="PNPOx_N"/>
    <property type="match status" value="1"/>
</dbReference>
<protein>
    <submittedName>
        <fullName evidence="3">PPOX class probable F420-dependent enzyme</fullName>
    </submittedName>
</protein>
<sequence>MAESGAFDAIAAFASSPVAMLATAGPDAVPHVVPVVFAIPEHRTDILYTAVDAKPKTTQRLRRLVNIERNPTVSLLVDHYDPDWTQLWWVRADGAATIHHSGLEMANGYASLRAKYPQYRRVELDGPVVSVDIRRWSSWHAGGLGDNR</sequence>
<gene>
    <name evidence="3" type="ORF">FHR72_000723</name>
</gene>
<name>A0A839Q4U2_MYCIR</name>
<dbReference type="PANTHER" id="PTHR35176">
    <property type="entry name" value="HEME OXYGENASE HI_0854-RELATED"/>
    <property type="match status" value="1"/>
</dbReference>
<dbReference type="Proteomes" id="UP000550501">
    <property type="component" value="Unassembled WGS sequence"/>
</dbReference>
<proteinExistence type="predicted"/>
<feature type="domain" description="Pyridoxamine 5'-phosphate oxidase N-terminal" evidence="2">
    <location>
        <begin position="8"/>
        <end position="139"/>
    </location>
</feature>
<dbReference type="RefSeq" id="WP_183466506.1">
    <property type="nucleotide sequence ID" value="NZ_JACHVU010000001.1"/>
</dbReference>